<comment type="catalytic activity">
    <reaction evidence="7 8">
        <text>L-histidinol phosphate + H2O = L-histidinol + phosphate</text>
        <dbReference type="Rhea" id="RHEA:14465"/>
        <dbReference type="ChEBI" id="CHEBI:15377"/>
        <dbReference type="ChEBI" id="CHEBI:43474"/>
        <dbReference type="ChEBI" id="CHEBI:57699"/>
        <dbReference type="ChEBI" id="CHEBI:57980"/>
        <dbReference type="EC" id="3.1.3.15"/>
    </reaction>
</comment>
<dbReference type="PANTHER" id="PTHR21039:SF0">
    <property type="entry name" value="HISTIDINOL-PHOSPHATASE"/>
    <property type="match status" value="1"/>
</dbReference>
<dbReference type="CDD" id="cd12110">
    <property type="entry name" value="PHP_HisPPase_Hisj_like"/>
    <property type="match status" value="1"/>
</dbReference>
<comment type="similarity">
    <text evidence="2 8">Belongs to the PHP hydrolase family. HisK subfamily.</text>
</comment>
<comment type="pathway">
    <text evidence="1 8">Amino-acid biosynthesis; L-histidine biosynthesis; L-histidine from 5-phospho-alpha-D-ribose 1-diphosphate: step 8/9.</text>
</comment>
<dbReference type="AlphaFoldDB" id="A0A0A8KZ90"/>
<sequence>MYSHHSHSGDYVAHGVDPLEDIIAEVKRRKFHTWCLTEHMPRLDADLLYPEEITGAMRAEEDLKTLDKKFEAYMVHAKKIKSREDSSDADAGVKILIGFEIEGCDETHLEYANELLSRNSEVLQYMVGSVHHVQNIPIDFDQQSWDRALQASGNNVRQLLFDYFSVQKKMLEVTQPLVVGHFDLIRLYMRGDLRVDLESGQVLAEGGTFVRDIGSLMTQWDDVKELIVENLQYVVSYGGVVEINTAGLRKGLVDPFPHRDVVELAKVVAPTIKYVTSDDAHGISQVGVCYDKLLNYIENVILLKQIAYLEENGKGEVTVRDISMEEVKKSEFWTIK</sequence>
<dbReference type="UniPathway" id="UPA00031">
    <property type="reaction ID" value="UER00013"/>
</dbReference>
<evidence type="ECO:0000256" key="4">
    <source>
        <dbReference type="ARBA" id="ARBA00022605"/>
    </source>
</evidence>
<dbReference type="InterPro" id="IPR004013">
    <property type="entry name" value="PHP_dom"/>
</dbReference>
<keyword evidence="6 8" id="KW-0368">Histidine biosynthesis</keyword>
<keyword evidence="11" id="KW-1185">Reference proteome</keyword>
<evidence type="ECO:0000256" key="7">
    <source>
        <dbReference type="ARBA" id="ARBA00049158"/>
    </source>
</evidence>
<evidence type="ECO:0000313" key="11">
    <source>
        <dbReference type="Proteomes" id="UP000031516"/>
    </source>
</evidence>
<keyword evidence="4 8" id="KW-0028">Amino-acid biosynthesis</keyword>
<dbReference type="EMBL" id="CCBQ010000004">
    <property type="protein sequence ID" value="CDO91903.1"/>
    <property type="molecule type" value="Genomic_DNA"/>
</dbReference>
<comment type="caution">
    <text evidence="10">The sequence shown here is derived from an EMBL/GenBank/DDBJ whole genome shotgun (WGS) entry which is preliminary data.</text>
</comment>
<protein>
    <recommendedName>
        <fullName evidence="3 8">Histidinol-phosphatase</fullName>
        <shortName evidence="8">HolPase</shortName>
        <ecNumber evidence="3 8">3.1.3.15</ecNumber>
    </recommendedName>
</protein>
<dbReference type="OrthoDB" id="5957391at2759"/>
<evidence type="ECO:0000256" key="3">
    <source>
        <dbReference type="ARBA" id="ARBA00013085"/>
    </source>
</evidence>
<organism evidence="10 11">
    <name type="scientific">Kluyveromyces dobzhanskii CBS 2104</name>
    <dbReference type="NCBI Taxonomy" id="1427455"/>
    <lineage>
        <taxon>Eukaryota</taxon>
        <taxon>Fungi</taxon>
        <taxon>Dikarya</taxon>
        <taxon>Ascomycota</taxon>
        <taxon>Saccharomycotina</taxon>
        <taxon>Saccharomycetes</taxon>
        <taxon>Saccharomycetales</taxon>
        <taxon>Saccharomycetaceae</taxon>
        <taxon>Kluyveromyces</taxon>
    </lineage>
</organism>
<dbReference type="SUPFAM" id="SSF89550">
    <property type="entry name" value="PHP domain-like"/>
    <property type="match status" value="1"/>
</dbReference>
<name>A0A0A8KZ90_9SACH</name>
<evidence type="ECO:0000256" key="6">
    <source>
        <dbReference type="ARBA" id="ARBA00023102"/>
    </source>
</evidence>
<dbReference type="NCBIfam" id="TIGR01856">
    <property type="entry name" value="hisJ_fam"/>
    <property type="match status" value="1"/>
</dbReference>
<dbReference type="PANTHER" id="PTHR21039">
    <property type="entry name" value="HISTIDINOL PHOSPHATASE-RELATED"/>
    <property type="match status" value="1"/>
</dbReference>
<dbReference type="GO" id="GO:0000105">
    <property type="term" value="P:L-histidine biosynthetic process"/>
    <property type="evidence" value="ECO:0007669"/>
    <property type="project" value="UniProtKB-UniRule"/>
</dbReference>
<dbReference type="GO" id="GO:0005737">
    <property type="term" value="C:cytoplasm"/>
    <property type="evidence" value="ECO:0007669"/>
    <property type="project" value="TreeGrafter"/>
</dbReference>
<dbReference type="Pfam" id="PF02811">
    <property type="entry name" value="PHP"/>
    <property type="match status" value="1"/>
</dbReference>
<proteinExistence type="inferred from homology"/>
<dbReference type="Proteomes" id="UP000031516">
    <property type="component" value="Unassembled WGS sequence"/>
</dbReference>
<evidence type="ECO:0000313" key="10">
    <source>
        <dbReference type="EMBL" id="CDO91903.1"/>
    </source>
</evidence>
<dbReference type="GO" id="GO:0004401">
    <property type="term" value="F:histidinol-phosphatase activity"/>
    <property type="evidence" value="ECO:0007669"/>
    <property type="project" value="UniProtKB-UniRule"/>
</dbReference>
<dbReference type="InterPro" id="IPR016195">
    <property type="entry name" value="Pol/histidinol_Pase-like"/>
</dbReference>
<evidence type="ECO:0000256" key="5">
    <source>
        <dbReference type="ARBA" id="ARBA00022801"/>
    </source>
</evidence>
<evidence type="ECO:0000256" key="2">
    <source>
        <dbReference type="ARBA" id="ARBA00009152"/>
    </source>
</evidence>
<dbReference type="EC" id="3.1.3.15" evidence="3 8"/>
<gene>
    <name evidence="10" type="ORF">KLDO_g233</name>
</gene>
<dbReference type="InterPro" id="IPR010140">
    <property type="entry name" value="Histidinol_P_phosphatase_HisJ"/>
</dbReference>
<evidence type="ECO:0000256" key="1">
    <source>
        <dbReference type="ARBA" id="ARBA00004970"/>
    </source>
</evidence>
<evidence type="ECO:0000259" key="9">
    <source>
        <dbReference type="Pfam" id="PF02811"/>
    </source>
</evidence>
<feature type="domain" description="PHP" evidence="9">
    <location>
        <begin position="4"/>
        <end position="246"/>
    </location>
</feature>
<reference evidence="10 11" key="1">
    <citation type="submission" date="2014-03" db="EMBL/GenBank/DDBJ databases">
        <title>The genome of Kluyveromyces dobzhanskii.</title>
        <authorList>
            <person name="Nystedt B."/>
            <person name="Astrom S."/>
        </authorList>
    </citation>
    <scope>NUCLEOTIDE SEQUENCE [LARGE SCALE GENOMIC DNA]</scope>
    <source>
        <strain evidence="10 11">CBS 2104</strain>
    </source>
</reference>
<dbReference type="Gene3D" id="3.20.20.140">
    <property type="entry name" value="Metal-dependent hydrolases"/>
    <property type="match status" value="1"/>
</dbReference>
<evidence type="ECO:0000256" key="8">
    <source>
        <dbReference type="RuleBase" id="RU366003"/>
    </source>
</evidence>
<keyword evidence="5 8" id="KW-0378">Hydrolase</keyword>
<accession>A0A0A8KZ90</accession>